<dbReference type="STRING" id="1802668.A2831_01115"/>
<name>A0A1F8EW78_9BACT</name>
<reference evidence="2 3" key="1">
    <citation type="journal article" date="2016" name="Nat. Commun.">
        <title>Thousands of microbial genomes shed light on interconnected biogeochemical processes in an aquifer system.</title>
        <authorList>
            <person name="Anantharaman K."/>
            <person name="Brown C.T."/>
            <person name="Hug L.A."/>
            <person name="Sharon I."/>
            <person name="Castelle C.J."/>
            <person name="Probst A.J."/>
            <person name="Thomas B.C."/>
            <person name="Singh A."/>
            <person name="Wilkins M.J."/>
            <person name="Karaoz U."/>
            <person name="Brodie E.L."/>
            <person name="Williams K.H."/>
            <person name="Hubbard S.S."/>
            <person name="Banfield J.F."/>
        </authorList>
    </citation>
    <scope>NUCLEOTIDE SEQUENCE [LARGE SCALE GENOMIC DNA]</scope>
</reference>
<dbReference type="Gene3D" id="2.60.40.420">
    <property type="entry name" value="Cupredoxins - blue copper proteins"/>
    <property type="match status" value="1"/>
</dbReference>
<feature type="transmembrane region" description="Helical" evidence="1">
    <location>
        <begin position="12"/>
        <end position="30"/>
    </location>
</feature>
<organism evidence="2 3">
    <name type="scientific">Candidatus Yanofskybacteria bacterium RIFCSPHIGHO2_01_FULL_44_17</name>
    <dbReference type="NCBI Taxonomy" id="1802668"/>
    <lineage>
        <taxon>Bacteria</taxon>
        <taxon>Candidatus Yanofskyibacteriota</taxon>
    </lineage>
</organism>
<evidence type="ECO:0000313" key="3">
    <source>
        <dbReference type="Proteomes" id="UP000177507"/>
    </source>
</evidence>
<sequence>MSEVEFQPKGAIWFLIILVLVAFALSVIYFSRNNPDLTGGTLPIGRPITSRQPRVYTVFYGLKVFSPTNIRIHVGDSIRFQNDSKVTIRIVSDSTGAVPDLPGFDSIGDIQSEGVFTYTFSSVGTFGYHNAKNPEESGTIIVRP</sequence>
<dbReference type="EMBL" id="MGJI01000022">
    <property type="protein sequence ID" value="OGN04286.1"/>
    <property type="molecule type" value="Genomic_DNA"/>
</dbReference>
<accession>A0A1F8EW78</accession>
<evidence type="ECO:0000256" key="1">
    <source>
        <dbReference type="SAM" id="Phobius"/>
    </source>
</evidence>
<gene>
    <name evidence="2" type="ORF">A2831_01115</name>
</gene>
<dbReference type="InterPro" id="IPR008972">
    <property type="entry name" value="Cupredoxin"/>
</dbReference>
<evidence type="ECO:0008006" key="4">
    <source>
        <dbReference type="Google" id="ProtNLM"/>
    </source>
</evidence>
<dbReference type="AlphaFoldDB" id="A0A1F8EW78"/>
<keyword evidence="1" id="KW-0472">Membrane</keyword>
<comment type="caution">
    <text evidence="2">The sequence shown here is derived from an EMBL/GenBank/DDBJ whole genome shotgun (WGS) entry which is preliminary data.</text>
</comment>
<keyword evidence="1" id="KW-0812">Transmembrane</keyword>
<proteinExistence type="predicted"/>
<dbReference type="Proteomes" id="UP000177507">
    <property type="component" value="Unassembled WGS sequence"/>
</dbReference>
<protein>
    <recommendedName>
        <fullName evidence="4">EfeO-type cupredoxin-like domain-containing protein</fullName>
    </recommendedName>
</protein>
<dbReference type="SUPFAM" id="SSF49503">
    <property type="entry name" value="Cupredoxins"/>
    <property type="match status" value="1"/>
</dbReference>
<keyword evidence="1" id="KW-1133">Transmembrane helix</keyword>
<evidence type="ECO:0000313" key="2">
    <source>
        <dbReference type="EMBL" id="OGN04286.1"/>
    </source>
</evidence>